<feature type="binding site" evidence="17">
    <location>
        <position position="373"/>
    </location>
    <ligand>
        <name>UDP-N-acetyl-alpha-D-glucosamine</name>
        <dbReference type="ChEBI" id="CHEBI:57705"/>
    </ligand>
</feature>
<dbReference type="Proteomes" id="UP001589750">
    <property type="component" value="Unassembled WGS sequence"/>
</dbReference>
<evidence type="ECO:0000256" key="14">
    <source>
        <dbReference type="ARBA" id="ARBA00048247"/>
    </source>
</evidence>
<keyword evidence="21" id="KW-1185">Reference proteome</keyword>
<feature type="binding site" evidence="17">
    <location>
        <position position="110"/>
    </location>
    <ligand>
        <name>Mg(2+)</name>
        <dbReference type="ChEBI" id="CHEBI:18420"/>
    </ligand>
</feature>
<sequence length="490" mass="50528">MPRDLTVIVLAAGGGTRMKSKTMKVLHPVGGRSMVGHVLHAVLATDPNRIVAVVGHQREQVGPHIQQLVPDAVLAVQEEQLGTGHAVRVAMDVVGASGQTTGTVVVATGDTPLLTGDTLREFVHEHLASQAAVSILSGVVDNPFGLGRVVRNDEGDVLAIVEEKDASDVTREIHEINSGILAFDAAFLTDALPRIGNDNAKGEFYLTDAIGLARGDGLTVSAHPTDDVVQTEGVNDRAQLARAGAELNRRIVERWMRAGVSVMDPATTWIDADVVLAEDVTILPGTQLLGATVVGEDAVVGPDTTLKDTEVGAGARVVRTHGELAVIGAGATVGPWSYLRPGTRLGARGKIGAFVETKNAVIGEGAKVPHLSYVGDAEIGEGANIGAGTIFANYDGVAKHRTTVGRHAKTGSNNTFVAPVAIGDGAGTGAGTVVRRDVPPGALAVSAGPQRDLEGWTLARRPGTDQASAAAEALAESPAAVDHADDPTDD</sequence>
<dbReference type="PANTHER" id="PTHR43584:SF3">
    <property type="entry name" value="BIFUNCTIONAL PROTEIN GLMU"/>
    <property type="match status" value="1"/>
</dbReference>
<evidence type="ECO:0000256" key="12">
    <source>
        <dbReference type="ARBA" id="ARBA00023315"/>
    </source>
</evidence>
<dbReference type="CDD" id="cd03353">
    <property type="entry name" value="LbH_GlmU_C"/>
    <property type="match status" value="1"/>
</dbReference>
<dbReference type="Pfam" id="PF12804">
    <property type="entry name" value="NTP_transf_3"/>
    <property type="match status" value="1"/>
</dbReference>
<accession>A0ABV5K816</accession>
<evidence type="ECO:0000313" key="21">
    <source>
        <dbReference type="Proteomes" id="UP001589750"/>
    </source>
</evidence>
<feature type="binding site" evidence="17">
    <location>
        <position position="235"/>
    </location>
    <ligand>
        <name>Mg(2+)</name>
        <dbReference type="ChEBI" id="CHEBI:18420"/>
    </ligand>
</feature>
<comment type="subunit">
    <text evidence="17">Homotrimer.</text>
</comment>
<evidence type="ECO:0000256" key="13">
    <source>
        <dbReference type="ARBA" id="ARBA00023316"/>
    </source>
</evidence>
<feature type="binding site" evidence="17">
    <location>
        <position position="147"/>
    </location>
    <ligand>
        <name>UDP-N-acetyl-alpha-D-glucosamine</name>
        <dbReference type="ChEBI" id="CHEBI:57705"/>
    </ligand>
</feature>
<comment type="similarity">
    <text evidence="1 17">In the C-terminal section; belongs to the transferase hexapeptide repeat family.</text>
</comment>
<keyword evidence="10 17" id="KW-0573">Peptidoglycan synthesis</keyword>
<evidence type="ECO:0000256" key="18">
    <source>
        <dbReference type="SAM" id="MobiDB-lite"/>
    </source>
</evidence>
<dbReference type="Gene3D" id="2.160.10.10">
    <property type="entry name" value="Hexapeptide repeat proteins"/>
    <property type="match status" value="1"/>
</dbReference>
<dbReference type="InterPro" id="IPR025877">
    <property type="entry name" value="MobA-like_NTP_Trfase"/>
</dbReference>
<dbReference type="EC" id="2.7.7.23" evidence="17"/>
<comment type="function">
    <text evidence="16 17">Catalyzes the last two sequential reactions in the de novo biosynthetic pathway for UDP-N-acetylglucosamine (UDP-GlcNAc). The C-terminal domain catalyzes the transfer of acetyl group from acetyl coenzyme A to glucosamine-1-phosphate (GlcN-1-P) to produce N-acetylglucosamine-1-phosphate (GlcNAc-1-P), which is converted into UDP-GlcNAc by the transfer of uridine 5-monophosphate (from uridine 5-triphosphate), a reaction catalyzed by the N-terminal domain.</text>
</comment>
<evidence type="ECO:0000256" key="1">
    <source>
        <dbReference type="ARBA" id="ARBA00007707"/>
    </source>
</evidence>
<feature type="binding site" evidence="17">
    <location>
        <position position="430"/>
    </location>
    <ligand>
        <name>acetyl-CoA</name>
        <dbReference type="ChEBI" id="CHEBI:57288"/>
    </ligand>
</feature>
<comment type="catalytic activity">
    <reaction evidence="14 17">
        <text>alpha-D-glucosamine 1-phosphate + acetyl-CoA = N-acetyl-alpha-D-glucosamine 1-phosphate + CoA + H(+)</text>
        <dbReference type="Rhea" id="RHEA:13725"/>
        <dbReference type="ChEBI" id="CHEBI:15378"/>
        <dbReference type="ChEBI" id="CHEBI:57287"/>
        <dbReference type="ChEBI" id="CHEBI:57288"/>
        <dbReference type="ChEBI" id="CHEBI:57776"/>
        <dbReference type="ChEBI" id="CHEBI:58516"/>
        <dbReference type="EC" id="2.3.1.157"/>
    </reaction>
</comment>
<dbReference type="EC" id="2.3.1.157" evidence="17"/>
<feature type="binding site" evidence="17">
    <location>
        <position position="340"/>
    </location>
    <ligand>
        <name>UDP-N-acetyl-alpha-D-glucosamine</name>
        <dbReference type="ChEBI" id="CHEBI:57705"/>
    </ligand>
</feature>
<dbReference type="PANTHER" id="PTHR43584">
    <property type="entry name" value="NUCLEOTIDYL TRANSFERASE"/>
    <property type="match status" value="1"/>
</dbReference>
<comment type="pathway">
    <text evidence="17">Bacterial outer membrane biogenesis; LPS lipid A biosynthesis.</text>
</comment>
<dbReference type="InterPro" id="IPR011004">
    <property type="entry name" value="Trimer_LpxA-like_sf"/>
</dbReference>
<evidence type="ECO:0000256" key="11">
    <source>
        <dbReference type="ARBA" id="ARBA00023268"/>
    </source>
</evidence>
<feature type="active site" description="Proton acceptor" evidence="17">
    <location>
        <position position="370"/>
    </location>
</feature>
<proteinExistence type="inferred from homology"/>
<comment type="catalytic activity">
    <reaction evidence="15 17">
        <text>N-acetyl-alpha-D-glucosamine 1-phosphate + UTP + H(+) = UDP-N-acetyl-alpha-D-glucosamine + diphosphate</text>
        <dbReference type="Rhea" id="RHEA:13509"/>
        <dbReference type="ChEBI" id="CHEBI:15378"/>
        <dbReference type="ChEBI" id="CHEBI:33019"/>
        <dbReference type="ChEBI" id="CHEBI:46398"/>
        <dbReference type="ChEBI" id="CHEBI:57705"/>
        <dbReference type="ChEBI" id="CHEBI:57776"/>
        <dbReference type="EC" id="2.7.7.23"/>
    </reaction>
</comment>
<evidence type="ECO:0000256" key="15">
    <source>
        <dbReference type="ARBA" id="ARBA00048493"/>
    </source>
</evidence>
<evidence type="ECO:0000259" key="19">
    <source>
        <dbReference type="Pfam" id="PF12804"/>
    </source>
</evidence>
<keyword evidence="4 17" id="KW-0808">Transferase</keyword>
<feature type="binding site" evidence="17">
    <location>
        <position position="412"/>
    </location>
    <ligand>
        <name>acetyl-CoA</name>
        <dbReference type="ChEBI" id="CHEBI:57288"/>
    </ligand>
</feature>
<name>A0ABV5K816_9ACTN</name>
<evidence type="ECO:0000256" key="2">
    <source>
        <dbReference type="ARBA" id="ARBA00007947"/>
    </source>
</evidence>
<dbReference type="InterPro" id="IPR029044">
    <property type="entry name" value="Nucleotide-diphossugar_trans"/>
</dbReference>
<comment type="similarity">
    <text evidence="2 17">In the N-terminal section; belongs to the N-acetylglucosamine-1-phosphate uridyltransferase family.</text>
</comment>
<feature type="region of interest" description="N-acetyltransferase" evidence="17">
    <location>
        <begin position="259"/>
        <end position="490"/>
    </location>
</feature>
<evidence type="ECO:0000256" key="10">
    <source>
        <dbReference type="ARBA" id="ARBA00022984"/>
    </source>
</evidence>
<comment type="subcellular location">
    <subcellularLocation>
        <location evidence="17">Cytoplasm</location>
    </subcellularLocation>
</comment>
<keyword evidence="12 17" id="KW-0012">Acyltransferase</keyword>
<protein>
    <recommendedName>
        <fullName evidence="17">Bifunctional protein GlmU</fullName>
    </recommendedName>
    <domain>
        <recommendedName>
            <fullName evidence="17">UDP-N-acetylglucosamine pyrophosphorylase</fullName>
            <ecNumber evidence="17">2.7.7.23</ecNumber>
        </recommendedName>
        <alternativeName>
            <fullName evidence="17">N-acetylglucosamine-1-phosphate uridyltransferase</fullName>
        </alternativeName>
    </domain>
    <domain>
        <recommendedName>
            <fullName evidence="17">Glucosamine-1-phosphate N-acetyltransferase</fullName>
            <ecNumber evidence="17">2.3.1.157</ecNumber>
        </recommendedName>
    </domain>
</protein>
<feature type="binding site" evidence="17">
    <location>
        <position position="358"/>
    </location>
    <ligand>
        <name>UDP-N-acetyl-alpha-D-glucosamine</name>
        <dbReference type="ChEBI" id="CHEBI:57705"/>
    </ligand>
</feature>
<feature type="binding site" evidence="17">
    <location>
        <position position="162"/>
    </location>
    <ligand>
        <name>UDP-N-acetyl-alpha-D-glucosamine</name>
        <dbReference type="ChEBI" id="CHEBI:57705"/>
    </ligand>
</feature>
<keyword evidence="5 17" id="KW-0548">Nucleotidyltransferase</keyword>
<keyword evidence="6 17" id="KW-0479">Metal-binding</keyword>
<keyword evidence="9 17" id="KW-0133">Cell shape</keyword>
<feature type="binding site" evidence="17">
    <location>
        <position position="177"/>
    </location>
    <ligand>
        <name>UDP-N-acetyl-alpha-D-glucosamine</name>
        <dbReference type="ChEBI" id="CHEBI:57705"/>
    </ligand>
</feature>
<dbReference type="SUPFAM" id="SSF53448">
    <property type="entry name" value="Nucleotide-diphospho-sugar transferases"/>
    <property type="match status" value="1"/>
</dbReference>
<dbReference type="InterPro" id="IPR038009">
    <property type="entry name" value="GlmU_C_LbH"/>
</dbReference>
<comment type="cofactor">
    <cofactor evidence="17">
        <name>Mg(2+)</name>
        <dbReference type="ChEBI" id="CHEBI:18420"/>
    </cofactor>
    <text evidence="17">Binds 1 Mg(2+) ion per subunit.</text>
</comment>
<dbReference type="GO" id="GO:0003977">
    <property type="term" value="F:UDP-N-acetylglucosamine diphosphorylase activity"/>
    <property type="evidence" value="ECO:0007669"/>
    <property type="project" value="UniProtKB-EC"/>
</dbReference>
<feature type="binding site" evidence="17">
    <location>
        <position position="235"/>
    </location>
    <ligand>
        <name>UDP-N-acetyl-alpha-D-glucosamine</name>
        <dbReference type="ChEBI" id="CHEBI:57705"/>
    </ligand>
</feature>
<dbReference type="NCBIfam" id="TIGR01173">
    <property type="entry name" value="glmU"/>
    <property type="match status" value="1"/>
</dbReference>
<dbReference type="RefSeq" id="WP_140011609.1">
    <property type="nucleotide sequence ID" value="NZ_JBHMDG010000009.1"/>
</dbReference>
<keyword evidence="11 17" id="KW-0511">Multifunctional enzyme</keyword>
<dbReference type="CDD" id="cd02540">
    <property type="entry name" value="GT2_GlmU_N_bac"/>
    <property type="match status" value="1"/>
</dbReference>
<dbReference type="InterPro" id="IPR005882">
    <property type="entry name" value="Bifunctional_GlmU"/>
</dbReference>
<dbReference type="HAMAP" id="MF_01631">
    <property type="entry name" value="GlmU"/>
    <property type="match status" value="1"/>
</dbReference>
<dbReference type="EMBL" id="JBHMDG010000009">
    <property type="protein sequence ID" value="MFB9312786.1"/>
    <property type="molecule type" value="Genomic_DNA"/>
</dbReference>
<feature type="binding site" evidence="17">
    <location>
        <begin position="10"/>
        <end position="13"/>
    </location>
    <ligand>
        <name>UDP-N-acetyl-alpha-D-glucosamine</name>
        <dbReference type="ChEBI" id="CHEBI:57705"/>
    </ligand>
</feature>
<comment type="pathway">
    <text evidence="17">Nucleotide-sugar biosynthesis; UDP-N-acetyl-alpha-D-glucosamine biosynthesis; UDP-N-acetyl-alpha-D-glucosamine from N-acetyl-alpha-D-glucosamine 1-phosphate: step 1/1.</text>
</comment>
<evidence type="ECO:0000256" key="4">
    <source>
        <dbReference type="ARBA" id="ARBA00022679"/>
    </source>
</evidence>
<keyword evidence="8 17" id="KW-0460">Magnesium</keyword>
<feature type="binding site" evidence="17">
    <location>
        <position position="24"/>
    </location>
    <ligand>
        <name>UDP-N-acetyl-alpha-D-glucosamine</name>
        <dbReference type="ChEBI" id="CHEBI:57705"/>
    </ligand>
</feature>
<evidence type="ECO:0000256" key="6">
    <source>
        <dbReference type="ARBA" id="ARBA00022723"/>
    </source>
</evidence>
<feature type="binding site" evidence="17">
    <location>
        <position position="384"/>
    </location>
    <ligand>
        <name>UDP-N-acetyl-alpha-D-glucosamine</name>
        <dbReference type="ChEBI" id="CHEBI:57705"/>
    </ligand>
</feature>
<evidence type="ECO:0000313" key="20">
    <source>
        <dbReference type="EMBL" id="MFB9312786.1"/>
    </source>
</evidence>
<evidence type="ECO:0000256" key="9">
    <source>
        <dbReference type="ARBA" id="ARBA00022960"/>
    </source>
</evidence>
<feature type="compositionally biased region" description="Low complexity" evidence="18">
    <location>
        <begin position="467"/>
        <end position="480"/>
    </location>
</feature>
<evidence type="ECO:0000256" key="7">
    <source>
        <dbReference type="ARBA" id="ARBA00022737"/>
    </source>
</evidence>
<feature type="binding site" evidence="17">
    <location>
        <begin position="82"/>
        <end position="83"/>
    </location>
    <ligand>
        <name>UDP-N-acetyl-alpha-D-glucosamine</name>
        <dbReference type="ChEBI" id="CHEBI:57705"/>
    </ligand>
</feature>
<comment type="caution">
    <text evidence="17">Lacks conserved residue(s) required for the propagation of feature annotation.</text>
</comment>
<feature type="domain" description="MobA-like NTP transferase" evidence="19">
    <location>
        <begin position="7"/>
        <end position="144"/>
    </location>
</feature>
<evidence type="ECO:0000256" key="8">
    <source>
        <dbReference type="ARBA" id="ARBA00022842"/>
    </source>
</evidence>
<gene>
    <name evidence="17 20" type="primary">glmU</name>
    <name evidence="20" type="ORF">ACFFRI_06990</name>
</gene>
<comment type="pathway">
    <text evidence="17">Nucleotide-sugar biosynthesis; UDP-N-acetyl-alpha-D-glucosamine biosynthesis; N-acetyl-alpha-D-glucosamine 1-phosphate from alpha-D-glucosamine 6-phosphate (route II): step 2/2.</text>
</comment>
<feature type="region of interest" description="Disordered" evidence="18">
    <location>
        <begin position="462"/>
        <end position="490"/>
    </location>
</feature>
<keyword evidence="3 17" id="KW-0963">Cytoplasm</keyword>
<feature type="region of interest" description="Linker" evidence="17">
    <location>
        <begin position="238"/>
        <end position="258"/>
    </location>
</feature>
<feature type="binding site" evidence="17">
    <location>
        <position position="77"/>
    </location>
    <ligand>
        <name>UDP-N-acetyl-alpha-D-glucosamine</name>
        <dbReference type="ChEBI" id="CHEBI:57705"/>
    </ligand>
</feature>
<reference evidence="20 21" key="1">
    <citation type="submission" date="2024-09" db="EMBL/GenBank/DDBJ databases">
        <authorList>
            <person name="Sun Q."/>
            <person name="Mori K."/>
        </authorList>
    </citation>
    <scope>NUCLEOTIDE SEQUENCE [LARGE SCALE GENOMIC DNA]</scope>
    <source>
        <strain evidence="20 21">JCM 9626</strain>
    </source>
</reference>
<feature type="binding site" evidence="17">
    <location>
        <position position="387"/>
    </location>
    <ligand>
        <name>acetyl-CoA</name>
        <dbReference type="ChEBI" id="CHEBI:57288"/>
    </ligand>
</feature>
<feature type="binding site" evidence="17">
    <location>
        <begin position="393"/>
        <end position="394"/>
    </location>
    <ligand>
        <name>acetyl-CoA</name>
        <dbReference type="ChEBI" id="CHEBI:57288"/>
    </ligand>
</feature>
<feature type="region of interest" description="Pyrophosphorylase" evidence="17">
    <location>
        <begin position="1"/>
        <end position="237"/>
    </location>
</feature>
<comment type="caution">
    <text evidence="20">The sequence shown here is derived from an EMBL/GenBank/DDBJ whole genome shotgun (WGS) entry which is preliminary data.</text>
</comment>
<evidence type="ECO:0000256" key="16">
    <source>
        <dbReference type="ARBA" id="ARBA00049628"/>
    </source>
</evidence>
<dbReference type="SUPFAM" id="SSF51161">
    <property type="entry name" value="Trimeric LpxA-like enzymes"/>
    <property type="match status" value="1"/>
</dbReference>
<dbReference type="InterPro" id="IPR050065">
    <property type="entry name" value="GlmU-like"/>
</dbReference>
<dbReference type="NCBIfam" id="NF010932">
    <property type="entry name" value="PRK14352.1"/>
    <property type="match status" value="1"/>
</dbReference>
<evidence type="ECO:0000256" key="5">
    <source>
        <dbReference type="ARBA" id="ARBA00022695"/>
    </source>
</evidence>
<keyword evidence="7 17" id="KW-0677">Repeat</keyword>
<keyword evidence="13 17" id="KW-0961">Cell wall biogenesis/degradation</keyword>
<organism evidence="20 21">
    <name type="scientific">Nocardioides plantarum</name>
    <dbReference type="NCBI Taxonomy" id="29299"/>
    <lineage>
        <taxon>Bacteria</taxon>
        <taxon>Bacillati</taxon>
        <taxon>Actinomycetota</taxon>
        <taxon>Actinomycetes</taxon>
        <taxon>Propionibacteriales</taxon>
        <taxon>Nocardioidaceae</taxon>
        <taxon>Nocardioides</taxon>
    </lineage>
</organism>
<evidence type="ECO:0000256" key="3">
    <source>
        <dbReference type="ARBA" id="ARBA00022490"/>
    </source>
</evidence>
<dbReference type="Gene3D" id="3.90.550.10">
    <property type="entry name" value="Spore Coat Polysaccharide Biosynthesis Protein SpsA, Chain A"/>
    <property type="match status" value="1"/>
</dbReference>
<evidence type="ECO:0000256" key="17">
    <source>
        <dbReference type="HAMAP-Rule" id="MF_01631"/>
    </source>
</evidence>